<keyword evidence="7 9" id="KW-0408">Iron</keyword>
<evidence type="ECO:0000256" key="5">
    <source>
        <dbReference type="ARBA" id="ARBA00022764"/>
    </source>
</evidence>
<dbReference type="GO" id="GO:0020037">
    <property type="term" value="F:heme binding"/>
    <property type="evidence" value="ECO:0007669"/>
    <property type="project" value="InterPro"/>
</dbReference>
<reference evidence="12 13" key="1">
    <citation type="journal article" date="2008" name="Proc. Natl. Acad. Sci. U.S.A.">
        <title>Niche adaptation and genome expansion in the chlorophyll d-producing cyanobacterium Acaryochloris marina.</title>
        <authorList>
            <person name="Swingley W.D."/>
            <person name="Chen M."/>
            <person name="Cheung P.C."/>
            <person name="Conrad A.L."/>
            <person name="Dejesa L.C."/>
            <person name="Hao J."/>
            <person name="Honchak B.M."/>
            <person name="Karbach L.E."/>
            <person name="Kurdoglu A."/>
            <person name="Lahiri S."/>
            <person name="Mastrian S.D."/>
            <person name="Miyashita H."/>
            <person name="Page L."/>
            <person name="Ramakrishna P."/>
            <person name="Satoh S."/>
            <person name="Sattley W.M."/>
            <person name="Shimada Y."/>
            <person name="Taylor H.L."/>
            <person name="Tomo T."/>
            <person name="Tsuchiya T."/>
            <person name="Wang Z.T."/>
            <person name="Raymond J."/>
            <person name="Mimuro M."/>
            <person name="Blankenship R.E."/>
            <person name="Touchman J.W."/>
        </authorList>
    </citation>
    <scope>NUCLEOTIDE SEQUENCE [LARGE SCALE GENOMIC DNA]</scope>
    <source>
        <strain evidence="13">MBIC 11017</strain>
    </source>
</reference>
<dbReference type="Proteomes" id="UP000000268">
    <property type="component" value="Chromosome"/>
</dbReference>
<keyword evidence="3 9" id="KW-0479">Metal-binding</keyword>
<dbReference type="AlphaFoldDB" id="B0BYT4"/>
<dbReference type="InterPro" id="IPR009056">
    <property type="entry name" value="Cyt_c-like_dom"/>
</dbReference>
<keyword evidence="2 8" id="KW-0349">Heme</keyword>
<dbReference type="RefSeq" id="WP_012162589.1">
    <property type="nucleotide sequence ID" value="NC_009925.1"/>
</dbReference>
<dbReference type="GO" id="GO:0009055">
    <property type="term" value="F:electron transfer activity"/>
    <property type="evidence" value="ECO:0007669"/>
    <property type="project" value="InterPro"/>
</dbReference>
<organism evidence="12 13">
    <name type="scientific">Acaryochloris marina (strain MBIC 11017)</name>
    <dbReference type="NCBI Taxonomy" id="329726"/>
    <lineage>
        <taxon>Bacteria</taxon>
        <taxon>Bacillati</taxon>
        <taxon>Cyanobacteriota</taxon>
        <taxon>Cyanophyceae</taxon>
        <taxon>Acaryochloridales</taxon>
        <taxon>Acaryochloridaceae</taxon>
        <taxon>Acaryochloris</taxon>
    </lineage>
</organism>
<feature type="domain" description="Cytochrome c" evidence="11">
    <location>
        <begin position="66"/>
        <end position="175"/>
    </location>
</feature>
<evidence type="ECO:0000256" key="8">
    <source>
        <dbReference type="PIRSR" id="PIRSR000294-1"/>
    </source>
</evidence>
<evidence type="ECO:0000256" key="9">
    <source>
        <dbReference type="PIRSR" id="PIRSR000294-2"/>
    </source>
</evidence>
<feature type="binding site" description="covalent" evidence="8">
    <location>
        <position position="234"/>
    </location>
    <ligand>
        <name>heme c</name>
        <dbReference type="ChEBI" id="CHEBI:61717"/>
        <label>2</label>
    </ligand>
</feature>
<gene>
    <name evidence="12" type="primary">ccp</name>
    <name evidence="12" type="ordered locus">AM1_2085</name>
</gene>
<comment type="PTM">
    <text evidence="8">Binds 2 heme groups per subunit.</text>
</comment>
<comment type="subcellular location">
    <subcellularLocation>
        <location evidence="1">Periplasm</location>
    </subcellularLocation>
</comment>
<dbReference type="Pfam" id="PF00034">
    <property type="entry name" value="Cytochrom_C"/>
    <property type="match status" value="1"/>
</dbReference>
<dbReference type="EMBL" id="CP000828">
    <property type="protein sequence ID" value="ABW27100.1"/>
    <property type="molecule type" value="Genomic_DNA"/>
</dbReference>
<feature type="region of interest" description="Disordered" evidence="10">
    <location>
        <begin position="338"/>
        <end position="359"/>
    </location>
</feature>
<keyword evidence="4" id="KW-0732">Signal</keyword>
<proteinExistence type="predicted"/>
<keyword evidence="12" id="KW-0575">Peroxidase</keyword>
<dbReference type="GO" id="GO:0004130">
    <property type="term" value="F:cytochrome-c peroxidase activity"/>
    <property type="evidence" value="ECO:0007669"/>
    <property type="project" value="TreeGrafter"/>
</dbReference>
<keyword evidence="13" id="KW-1185">Reference proteome</keyword>
<dbReference type="KEGG" id="amr:AM1_2085"/>
<comment type="cofactor">
    <cofactor evidence="8">
        <name>heme</name>
        <dbReference type="ChEBI" id="CHEBI:30413"/>
    </cofactor>
    <text evidence="8">Binds 2 heme groups.</text>
</comment>
<keyword evidence="6" id="KW-0560">Oxidoreductase</keyword>
<evidence type="ECO:0000256" key="7">
    <source>
        <dbReference type="ARBA" id="ARBA00023004"/>
    </source>
</evidence>
<sequence length="359" mass="39380">MTLQWHHGNRDKIHRFIVFWVVVAATLLIFLRGSEIAIADEAPNLALFGPPLPENFYPQQQPADPELVDLGRSLYFEKRLSKNQDISCNSCHQLDHYGVDNQPFSPGHKGQLGGRNSPSVYNAAAHVAQFWDGRAADVEAQAKGPILNPVEMAMPSEAQVLKVLNSMPEYVEAFATAFPKDKQSVTYDHLGQAIGAFERGLVTPAPFDRYFAGDQTALNAKQKRGLTLFVDAGCAQCHNGTYFGGNTYQKAGRVNPWPNQEDQGRYKVTGDEYDRMLFKVPSLRNVAKTGPYFHDGSVKSLKAAVVQMANTQLGKDLSNSEAGDIVAFLESLTGEPPTDYIQPPVLPVSTESTPAADPT</sequence>
<name>B0BYT4_ACAM1</name>
<keyword evidence="5" id="KW-0574">Periplasm</keyword>
<dbReference type="GO" id="GO:0046872">
    <property type="term" value="F:metal ion binding"/>
    <property type="evidence" value="ECO:0007669"/>
    <property type="project" value="UniProtKB-KW"/>
</dbReference>
<dbReference type="SUPFAM" id="SSF46626">
    <property type="entry name" value="Cytochrome c"/>
    <property type="match status" value="2"/>
</dbReference>
<dbReference type="InterPro" id="IPR026259">
    <property type="entry name" value="MauG/Cytc_peroxidase"/>
</dbReference>
<evidence type="ECO:0000256" key="6">
    <source>
        <dbReference type="ARBA" id="ARBA00023002"/>
    </source>
</evidence>
<evidence type="ECO:0000256" key="10">
    <source>
        <dbReference type="SAM" id="MobiDB-lite"/>
    </source>
</evidence>
<feature type="domain" description="Cytochrome c" evidence="11">
    <location>
        <begin position="220"/>
        <end position="333"/>
    </location>
</feature>
<dbReference type="HOGENOM" id="CLU_034652_1_1_3"/>
<feature type="binding site" description="covalent" evidence="8">
    <location>
        <position position="88"/>
    </location>
    <ligand>
        <name>heme c</name>
        <dbReference type="ChEBI" id="CHEBI:61717"/>
        <label>1</label>
    </ligand>
</feature>
<dbReference type="Gene3D" id="1.10.760.10">
    <property type="entry name" value="Cytochrome c-like domain"/>
    <property type="match status" value="2"/>
</dbReference>
<dbReference type="InterPro" id="IPR036909">
    <property type="entry name" value="Cyt_c-like_dom_sf"/>
</dbReference>
<evidence type="ECO:0000256" key="4">
    <source>
        <dbReference type="ARBA" id="ARBA00022729"/>
    </source>
</evidence>
<dbReference type="InterPro" id="IPR051395">
    <property type="entry name" value="Cytochrome_c_Peroxidase/MauG"/>
</dbReference>
<dbReference type="InterPro" id="IPR004852">
    <property type="entry name" value="Di-haem_cyt_c_peroxidsae"/>
</dbReference>
<feature type="binding site" description="covalent" evidence="8">
    <location>
        <position position="91"/>
    </location>
    <ligand>
        <name>heme c</name>
        <dbReference type="ChEBI" id="CHEBI:61717"/>
        <label>1</label>
    </ligand>
</feature>
<evidence type="ECO:0000313" key="13">
    <source>
        <dbReference type="Proteomes" id="UP000000268"/>
    </source>
</evidence>
<dbReference type="PROSITE" id="PS51007">
    <property type="entry name" value="CYTC"/>
    <property type="match status" value="2"/>
</dbReference>
<dbReference type="PANTHER" id="PTHR30600">
    <property type="entry name" value="CYTOCHROME C PEROXIDASE-RELATED"/>
    <property type="match status" value="1"/>
</dbReference>
<dbReference type="PANTHER" id="PTHR30600:SF7">
    <property type="entry name" value="CYTOCHROME C PEROXIDASE-RELATED"/>
    <property type="match status" value="1"/>
</dbReference>
<evidence type="ECO:0000259" key="11">
    <source>
        <dbReference type="PROSITE" id="PS51007"/>
    </source>
</evidence>
<dbReference type="GO" id="GO:0042597">
    <property type="term" value="C:periplasmic space"/>
    <property type="evidence" value="ECO:0007669"/>
    <property type="project" value="UniProtKB-SubCell"/>
</dbReference>
<evidence type="ECO:0000256" key="2">
    <source>
        <dbReference type="ARBA" id="ARBA00022617"/>
    </source>
</evidence>
<feature type="binding site" description="axial binding residue" evidence="9">
    <location>
        <position position="108"/>
    </location>
    <ligand>
        <name>heme c</name>
        <dbReference type="ChEBI" id="CHEBI:61717"/>
        <label>1</label>
    </ligand>
    <ligandPart>
        <name>Fe</name>
        <dbReference type="ChEBI" id="CHEBI:18248"/>
    </ligandPart>
</feature>
<evidence type="ECO:0000256" key="1">
    <source>
        <dbReference type="ARBA" id="ARBA00004418"/>
    </source>
</evidence>
<feature type="binding site" description="covalent" evidence="8">
    <location>
        <position position="237"/>
    </location>
    <ligand>
        <name>heme c</name>
        <dbReference type="ChEBI" id="CHEBI:61717"/>
        <label>2</label>
    </ligand>
</feature>
<feature type="binding site" description="axial binding residue" evidence="9">
    <location>
        <position position="308"/>
    </location>
    <ligand>
        <name>heme c</name>
        <dbReference type="ChEBI" id="CHEBI:61717"/>
        <label>2</label>
    </ligand>
    <ligandPart>
        <name>Fe</name>
        <dbReference type="ChEBI" id="CHEBI:18248"/>
    </ligandPart>
</feature>
<evidence type="ECO:0000313" key="12">
    <source>
        <dbReference type="EMBL" id="ABW27100.1"/>
    </source>
</evidence>
<protein>
    <submittedName>
        <fullName evidence="12">Cytochrome c551 peroxidase</fullName>
    </submittedName>
</protein>
<feature type="binding site" description="axial binding residue" evidence="9">
    <location>
        <position position="92"/>
    </location>
    <ligand>
        <name>heme c</name>
        <dbReference type="ChEBI" id="CHEBI:61717"/>
        <label>1</label>
    </ligand>
    <ligandPart>
        <name>Fe</name>
        <dbReference type="ChEBI" id="CHEBI:18248"/>
    </ligandPart>
</feature>
<accession>B0BYT4</accession>
<dbReference type="STRING" id="329726.AM1_2085"/>
<evidence type="ECO:0000256" key="3">
    <source>
        <dbReference type="ARBA" id="ARBA00022723"/>
    </source>
</evidence>
<feature type="binding site" description="axial binding residue" evidence="9">
    <location>
        <position position="238"/>
    </location>
    <ligand>
        <name>heme c</name>
        <dbReference type="ChEBI" id="CHEBI:61717"/>
        <label>2</label>
    </ligand>
    <ligandPart>
        <name>Fe</name>
        <dbReference type="ChEBI" id="CHEBI:18248"/>
    </ligandPart>
</feature>
<dbReference type="Pfam" id="PF03150">
    <property type="entry name" value="CCP_MauG"/>
    <property type="match status" value="1"/>
</dbReference>
<dbReference type="PIRSF" id="PIRSF000294">
    <property type="entry name" value="Cytochrome-c_peroxidase"/>
    <property type="match status" value="1"/>
</dbReference>
<dbReference type="OrthoDB" id="9772811at2"/>
<dbReference type="eggNOG" id="COG1858">
    <property type="taxonomic scope" value="Bacteria"/>
</dbReference>